<name>A0ABX3A172_9GAMM</name>
<dbReference type="InterPro" id="IPR043964">
    <property type="entry name" value="P-loop_TraG"/>
</dbReference>
<accession>A0ABX3A172</accession>
<proteinExistence type="predicted"/>
<reference evidence="2 3" key="1">
    <citation type="submission" date="2016-08" db="EMBL/GenBank/DDBJ databases">
        <title>Draft genome sequence of Candidatus Piscirickettsia litoralis, from seawater.</title>
        <authorList>
            <person name="Wan X."/>
            <person name="Lee A.J."/>
            <person name="Hou S."/>
            <person name="Donachie S.P."/>
        </authorList>
    </citation>
    <scope>NUCLEOTIDE SEQUENCE [LARGE SCALE GENOMIC DNA]</scope>
    <source>
        <strain evidence="2 3">Y2</strain>
    </source>
</reference>
<dbReference type="RefSeq" id="WP_069314171.1">
    <property type="nucleotide sequence ID" value="NZ_MDTU01000003.1"/>
</dbReference>
<dbReference type="InterPro" id="IPR027417">
    <property type="entry name" value="P-loop_NTPase"/>
</dbReference>
<dbReference type="PANTHER" id="PTHR30121:SF6">
    <property type="entry name" value="SLR6007 PROTEIN"/>
    <property type="match status" value="1"/>
</dbReference>
<dbReference type="Pfam" id="PF19044">
    <property type="entry name" value="P-loop_TraG"/>
    <property type="match status" value="1"/>
</dbReference>
<dbReference type="Gene3D" id="1.10.8.730">
    <property type="match status" value="1"/>
</dbReference>
<comment type="caution">
    <text evidence="2">The sequence shown here is derived from an EMBL/GenBank/DDBJ whole genome shotgun (WGS) entry which is preliminary data.</text>
</comment>
<dbReference type="Proteomes" id="UP000094329">
    <property type="component" value="Unassembled WGS sequence"/>
</dbReference>
<gene>
    <name evidence="2" type="ORF">BGC07_16545</name>
</gene>
<evidence type="ECO:0000259" key="1">
    <source>
        <dbReference type="Pfam" id="PF19044"/>
    </source>
</evidence>
<feature type="domain" description="TraG P-loop" evidence="1">
    <location>
        <begin position="51"/>
        <end position="109"/>
    </location>
</feature>
<keyword evidence="3" id="KW-1185">Reference proteome</keyword>
<sequence>MTSKTIIIDEQWNENSPKTESMLKNHNKNKDAPAIIASSPPMDFNLTNLFNKEDKTASNMLITGESGAGKTFELKTLIKKLSSQGAKVLILDVGHSFAELVAKLGGQTIQHPFTSNFDSYCHPVFTSLLEETNNADEFEQHSTLIAELVYYIAGGNLALQGSFENYKNTLVSIVKSAFEQYREPNFISNLIFACEEMSYGNKQASTLFERLSEAEANYQKIYSNKRKIDFSQDIIHIGDNHYFSELSKKKNQFAVFLCFLALRYRLANPQTPIVICIDEIIRFDAITHLLPLINTYQVSVVATSQPHDDLEKYKKEFQCQVEVTAPNGKAPSNRQHLQVIRTSA</sequence>
<protein>
    <recommendedName>
        <fullName evidence="1">TraG P-loop domain-containing protein</fullName>
    </recommendedName>
</protein>
<dbReference type="EMBL" id="MDTU01000003">
    <property type="protein sequence ID" value="ODN41378.1"/>
    <property type="molecule type" value="Genomic_DNA"/>
</dbReference>
<dbReference type="InterPro" id="IPR051162">
    <property type="entry name" value="T4SS_component"/>
</dbReference>
<dbReference type="SUPFAM" id="SSF52540">
    <property type="entry name" value="P-loop containing nucleoside triphosphate hydrolases"/>
    <property type="match status" value="1"/>
</dbReference>
<organism evidence="2 3">
    <name type="scientific">Piscirickettsia litoralis</name>
    <dbReference type="NCBI Taxonomy" id="1891921"/>
    <lineage>
        <taxon>Bacteria</taxon>
        <taxon>Pseudomonadati</taxon>
        <taxon>Pseudomonadota</taxon>
        <taxon>Gammaproteobacteria</taxon>
        <taxon>Thiotrichales</taxon>
        <taxon>Piscirickettsiaceae</taxon>
        <taxon>Piscirickettsia</taxon>
    </lineage>
</organism>
<evidence type="ECO:0000313" key="3">
    <source>
        <dbReference type="Proteomes" id="UP000094329"/>
    </source>
</evidence>
<dbReference type="PANTHER" id="PTHR30121">
    <property type="entry name" value="UNCHARACTERIZED PROTEIN YJGR-RELATED"/>
    <property type="match status" value="1"/>
</dbReference>
<evidence type="ECO:0000313" key="2">
    <source>
        <dbReference type="EMBL" id="ODN41378.1"/>
    </source>
</evidence>
<dbReference type="Gene3D" id="3.40.50.300">
    <property type="entry name" value="P-loop containing nucleotide triphosphate hydrolases"/>
    <property type="match status" value="1"/>
</dbReference>